<keyword evidence="5" id="KW-1185">Reference proteome</keyword>
<dbReference type="EMBL" id="AP027059">
    <property type="protein sequence ID" value="BDU50082.1"/>
    <property type="molecule type" value="Genomic_DNA"/>
</dbReference>
<dbReference type="SUPFAM" id="SSF49764">
    <property type="entry name" value="HSP20-like chaperones"/>
    <property type="match status" value="1"/>
</dbReference>
<organism evidence="4 5">
    <name type="scientific">Haliovirga abyssi</name>
    <dbReference type="NCBI Taxonomy" id="2996794"/>
    <lineage>
        <taxon>Bacteria</taxon>
        <taxon>Fusobacteriati</taxon>
        <taxon>Fusobacteriota</taxon>
        <taxon>Fusobacteriia</taxon>
        <taxon>Fusobacteriales</taxon>
        <taxon>Haliovirgaceae</taxon>
        <taxon>Haliovirga</taxon>
    </lineage>
</organism>
<name>A0AAU9DJN0_9FUSO</name>
<dbReference type="Gene3D" id="2.60.40.790">
    <property type="match status" value="1"/>
</dbReference>
<protein>
    <submittedName>
        <fullName evidence="4">Heat-shock protein Hsp20</fullName>
    </submittedName>
</protein>
<comment type="similarity">
    <text evidence="1 2">Belongs to the small heat shock protein (HSP20) family.</text>
</comment>
<dbReference type="InterPro" id="IPR002068">
    <property type="entry name" value="A-crystallin/Hsp20_dom"/>
</dbReference>
<sequence>MGDRYHGHFGDTKILKDEFSKLLDDFFDLKKEGLQEYDFLPAMDVYEAESNVVIEIELPGVKRENIDIEFNNGIITISGIKESKKVNENALFHRIERNYGKFQRNIKVESKIIEDKIDAKLENGILMVFLPKKEDNKIIINLND</sequence>
<dbReference type="PANTHER" id="PTHR11527">
    <property type="entry name" value="HEAT-SHOCK PROTEIN 20 FAMILY MEMBER"/>
    <property type="match status" value="1"/>
</dbReference>
<feature type="domain" description="SHSP" evidence="3">
    <location>
        <begin position="34"/>
        <end position="144"/>
    </location>
</feature>
<dbReference type="CDD" id="cd06464">
    <property type="entry name" value="ACD_sHsps-like"/>
    <property type="match status" value="1"/>
</dbReference>
<evidence type="ECO:0000313" key="5">
    <source>
        <dbReference type="Proteomes" id="UP001321582"/>
    </source>
</evidence>
<dbReference type="RefSeq" id="WP_307905018.1">
    <property type="nucleotide sequence ID" value="NZ_AP027059.1"/>
</dbReference>
<reference evidence="4 5" key="1">
    <citation type="submission" date="2022-11" db="EMBL/GenBank/DDBJ databases">
        <title>Haliovirga abyssi gen. nov., sp. nov., a mesophilic fermentative bacterium isolated from the Iheya North hydrothermal field and the proposal of Haliovirgaceae fam. nov.</title>
        <authorList>
            <person name="Miyazaki U."/>
            <person name="Tame A."/>
            <person name="Miyazaki J."/>
            <person name="Takai K."/>
            <person name="Sawayama S."/>
            <person name="Kitajima M."/>
            <person name="Okamoto A."/>
            <person name="Nakagawa S."/>
        </authorList>
    </citation>
    <scope>NUCLEOTIDE SEQUENCE [LARGE SCALE GENOMIC DNA]</scope>
    <source>
        <strain evidence="4 5">IC12</strain>
    </source>
</reference>
<proteinExistence type="inferred from homology"/>
<evidence type="ECO:0000256" key="2">
    <source>
        <dbReference type="RuleBase" id="RU003616"/>
    </source>
</evidence>
<accession>A0AAU9DJN0</accession>
<dbReference type="KEGG" id="haby:HLVA_06510"/>
<dbReference type="PROSITE" id="PS01031">
    <property type="entry name" value="SHSP"/>
    <property type="match status" value="1"/>
</dbReference>
<gene>
    <name evidence="4" type="ORF">HLVA_06510</name>
</gene>
<dbReference type="Pfam" id="PF00011">
    <property type="entry name" value="HSP20"/>
    <property type="match status" value="1"/>
</dbReference>
<evidence type="ECO:0000259" key="3">
    <source>
        <dbReference type="PROSITE" id="PS01031"/>
    </source>
</evidence>
<dbReference type="AlphaFoldDB" id="A0AAU9DJN0"/>
<evidence type="ECO:0000313" key="4">
    <source>
        <dbReference type="EMBL" id="BDU50082.1"/>
    </source>
</evidence>
<evidence type="ECO:0000256" key="1">
    <source>
        <dbReference type="PROSITE-ProRule" id="PRU00285"/>
    </source>
</evidence>
<dbReference type="InterPro" id="IPR008978">
    <property type="entry name" value="HSP20-like_chaperone"/>
</dbReference>
<dbReference type="InterPro" id="IPR031107">
    <property type="entry name" value="Small_HSP"/>
</dbReference>
<dbReference type="Proteomes" id="UP001321582">
    <property type="component" value="Chromosome"/>
</dbReference>